<dbReference type="Pfam" id="PF00754">
    <property type="entry name" value="F5_F8_type_C"/>
    <property type="match status" value="1"/>
</dbReference>
<keyword evidence="1" id="KW-0732">Signal</keyword>
<organism evidence="3 4">
    <name type="scientific">Mangrovicoccus algicola</name>
    <dbReference type="NCBI Taxonomy" id="2771008"/>
    <lineage>
        <taxon>Bacteria</taxon>
        <taxon>Pseudomonadati</taxon>
        <taxon>Pseudomonadota</taxon>
        <taxon>Alphaproteobacteria</taxon>
        <taxon>Rhodobacterales</taxon>
        <taxon>Paracoccaceae</taxon>
        <taxon>Mangrovicoccus</taxon>
    </lineage>
</organism>
<keyword evidence="3" id="KW-0456">Lyase</keyword>
<feature type="signal peptide" evidence="1">
    <location>
        <begin position="1"/>
        <end position="22"/>
    </location>
</feature>
<keyword evidence="4" id="KW-1185">Reference proteome</keyword>
<dbReference type="SUPFAM" id="SSF49785">
    <property type="entry name" value="Galactose-binding domain-like"/>
    <property type="match status" value="1"/>
</dbReference>
<evidence type="ECO:0000313" key="3">
    <source>
        <dbReference type="EMBL" id="MBE3636788.1"/>
    </source>
</evidence>
<reference evidence="3" key="1">
    <citation type="submission" date="2020-09" db="EMBL/GenBank/DDBJ databases">
        <title>A novel bacterium of genus Mangrovicoccus, isolated from South China Sea.</title>
        <authorList>
            <person name="Huang H."/>
            <person name="Mo K."/>
            <person name="Hu Y."/>
        </authorList>
    </citation>
    <scope>NUCLEOTIDE SEQUENCE</scope>
    <source>
        <strain evidence="3">HB182678</strain>
    </source>
</reference>
<dbReference type="SUPFAM" id="SSF49899">
    <property type="entry name" value="Concanavalin A-like lectins/glucanases"/>
    <property type="match status" value="1"/>
</dbReference>
<evidence type="ECO:0000256" key="1">
    <source>
        <dbReference type="SAM" id="SignalP"/>
    </source>
</evidence>
<dbReference type="RefSeq" id="WP_193178976.1">
    <property type="nucleotide sequence ID" value="NZ_JACVXA010000003.1"/>
</dbReference>
<dbReference type="InterPro" id="IPR013320">
    <property type="entry name" value="ConA-like_dom_sf"/>
</dbReference>
<feature type="domain" description="F5/8 type C" evidence="2">
    <location>
        <begin position="8"/>
        <end position="162"/>
    </location>
</feature>
<dbReference type="AlphaFoldDB" id="A0A8J6YVE8"/>
<dbReference type="InterPro" id="IPR014895">
    <property type="entry name" value="Alginate_lyase_2"/>
</dbReference>
<dbReference type="Gene3D" id="2.60.120.260">
    <property type="entry name" value="Galactose-binding domain-like"/>
    <property type="match status" value="1"/>
</dbReference>
<comment type="caution">
    <text evidence="3">The sequence shown here is derived from an EMBL/GenBank/DDBJ whole genome shotgun (WGS) entry which is preliminary data.</text>
</comment>
<gene>
    <name evidence="3" type="ORF">ICN82_01060</name>
</gene>
<dbReference type="Pfam" id="PF08787">
    <property type="entry name" value="Alginate_lyase2"/>
    <property type="match status" value="1"/>
</dbReference>
<dbReference type="InterPro" id="IPR008979">
    <property type="entry name" value="Galactose-bd-like_sf"/>
</dbReference>
<name>A0A8J6YVE8_9RHOB</name>
<dbReference type="PROSITE" id="PS50022">
    <property type="entry name" value="FA58C_3"/>
    <property type="match status" value="1"/>
</dbReference>
<dbReference type="EMBL" id="JACVXA010000003">
    <property type="protein sequence ID" value="MBE3636788.1"/>
    <property type="molecule type" value="Genomic_DNA"/>
</dbReference>
<sequence>MQRLTLACGTAALALMGGAALAQTACTDPAQLRVVSAVDDGSFDGSYGPEYAVDGMFDPDSRWSSKGAGKTLTLDLGEAQQLREAGLAFYKGDERRNMFRLEASMDGETFAPVLGETTSQGGTTAIERVDIEDVEARYLRVVGLGNEGSEWNSVLEVQVYGCGSGEMAASGDGSDGARVAGLSAYGLRTDAPPSENFDLTRWKITLPVDRDGNGKVDEIEENDLQGWSDPDFFYTDPVTGGMVFRAVPGGVTTQNSSYVRSELREMMRGGDESISTRIDDGTPNKNNWVFGTAPAEAQELAGGVDGTMRATLAVNQVTRIGERGKVGRVIIGQIHAKDDEPIRLYYRKLPTNKFGSIYFAHEPVEQDDLYVEVIGDRGDMAPNPEDGIALDEVFSYEIRVSTEDDDGTARPMLHVTITRDDGSVIEAEPFDMSDSGYSHGKDFMYFKAGAYSQNNTTTWPERDFDQVTFYKLEVEHE</sequence>
<dbReference type="InterPro" id="IPR000421">
    <property type="entry name" value="FA58C"/>
</dbReference>
<dbReference type="Gene3D" id="2.60.120.200">
    <property type="match status" value="1"/>
</dbReference>
<evidence type="ECO:0000313" key="4">
    <source>
        <dbReference type="Proteomes" id="UP000609121"/>
    </source>
</evidence>
<feature type="chain" id="PRO_5035193403" evidence="1">
    <location>
        <begin position="23"/>
        <end position="477"/>
    </location>
</feature>
<dbReference type="GO" id="GO:0016829">
    <property type="term" value="F:lyase activity"/>
    <property type="evidence" value="ECO:0007669"/>
    <property type="project" value="UniProtKB-KW"/>
</dbReference>
<protein>
    <submittedName>
        <fullName evidence="3">Polysaccharide lyase family 7 protein</fullName>
    </submittedName>
</protein>
<proteinExistence type="predicted"/>
<dbReference type="Proteomes" id="UP000609121">
    <property type="component" value="Unassembled WGS sequence"/>
</dbReference>
<evidence type="ECO:0000259" key="2">
    <source>
        <dbReference type="PROSITE" id="PS50022"/>
    </source>
</evidence>
<accession>A0A8J6YVE8</accession>